<dbReference type="GO" id="GO:0005840">
    <property type="term" value="C:ribosome"/>
    <property type="evidence" value="ECO:0007669"/>
    <property type="project" value="UniProtKB-KW"/>
</dbReference>
<evidence type="ECO:0000313" key="1">
    <source>
        <dbReference type="EMBL" id="JAC94677.1"/>
    </source>
</evidence>
<protein>
    <submittedName>
        <fullName evidence="1">Putative 40s ribosomal protein s27</fullName>
    </submittedName>
</protein>
<keyword evidence="1" id="KW-0687">Ribonucleoprotein</keyword>
<keyword evidence="1" id="KW-0689">Ribosomal protein</keyword>
<organism evidence="1">
    <name type="scientific">Ixodes ricinus</name>
    <name type="common">Common tick</name>
    <name type="synonym">Acarus ricinus</name>
    <dbReference type="NCBI Taxonomy" id="34613"/>
    <lineage>
        <taxon>Eukaryota</taxon>
        <taxon>Metazoa</taxon>
        <taxon>Ecdysozoa</taxon>
        <taxon>Arthropoda</taxon>
        <taxon>Chelicerata</taxon>
        <taxon>Arachnida</taxon>
        <taxon>Acari</taxon>
        <taxon>Parasitiformes</taxon>
        <taxon>Ixodida</taxon>
        <taxon>Ixodoidea</taxon>
        <taxon>Ixodidae</taxon>
        <taxon>Ixodinae</taxon>
        <taxon>Ixodes</taxon>
    </lineage>
</organism>
<accession>A0A090XCC8</accession>
<proteinExistence type="evidence at transcript level"/>
<reference evidence="1" key="1">
    <citation type="journal article" date="2015" name="PLoS Negl. Trop. Dis.">
        <title>Deep Sequencing Analysis of the Ixodes ricinus Haemocytome.</title>
        <authorList>
            <person name="Kotsyfakis M."/>
            <person name="Kopacek P."/>
            <person name="Franta Z."/>
            <person name="Pedra J.H."/>
            <person name="Ribeiro J.M."/>
        </authorList>
    </citation>
    <scope>NUCLEOTIDE SEQUENCE</scope>
</reference>
<dbReference type="AlphaFoldDB" id="A0A090XCC8"/>
<name>A0A090XCC8_IXORI</name>
<dbReference type="EMBL" id="GBIH01000033">
    <property type="protein sequence ID" value="JAC94677.1"/>
    <property type="molecule type" value="mRNA"/>
</dbReference>
<dbReference type="InterPro" id="IPR023407">
    <property type="entry name" value="Ribosomal_eS27_Zn-bd_dom_sf"/>
</dbReference>
<dbReference type="Gene3D" id="2.20.25.100">
    <property type="entry name" value="Zn-binding ribosomal proteins"/>
    <property type="match status" value="1"/>
</dbReference>
<sequence length="76" mass="8439">MPLARDLLNPSPDDERRKCKLKRLVQQPKSFFIGRQVSRLLQTTHTSLVLCPRQSCCASACSTGFTLVQPNHGGEA</sequence>